<name>A0AA88HV98_ARTSF</name>
<proteinExistence type="predicted"/>
<protein>
    <recommendedName>
        <fullName evidence="3">LRAT domain-containing protein</fullName>
    </recommendedName>
</protein>
<dbReference type="Proteomes" id="UP001187531">
    <property type="component" value="Unassembled WGS sequence"/>
</dbReference>
<evidence type="ECO:0000313" key="1">
    <source>
        <dbReference type="EMBL" id="KAK2711307.1"/>
    </source>
</evidence>
<evidence type="ECO:0000313" key="2">
    <source>
        <dbReference type="Proteomes" id="UP001187531"/>
    </source>
</evidence>
<accession>A0AA88HV98</accession>
<organism evidence="1 2">
    <name type="scientific">Artemia franciscana</name>
    <name type="common">Brine shrimp</name>
    <name type="synonym">Artemia sanfranciscana</name>
    <dbReference type="NCBI Taxonomy" id="6661"/>
    <lineage>
        <taxon>Eukaryota</taxon>
        <taxon>Metazoa</taxon>
        <taxon>Ecdysozoa</taxon>
        <taxon>Arthropoda</taxon>
        <taxon>Crustacea</taxon>
        <taxon>Branchiopoda</taxon>
        <taxon>Anostraca</taxon>
        <taxon>Artemiidae</taxon>
        <taxon>Artemia</taxon>
    </lineage>
</organism>
<comment type="caution">
    <text evidence="1">The sequence shown here is derived from an EMBL/GenBank/DDBJ whole genome shotgun (WGS) entry which is preliminary data.</text>
</comment>
<sequence>MKHVKIAQENHPMQKDLFGLLDSIHPDGSLDEVKMIETISEVPEEDLASRFYVSDWCVKTESCNINYDHLKPGDLLEFEKENRNYPFNHWAVYIGPVRGLVANVGDPANFNQVVVHMHGKDDPERS</sequence>
<dbReference type="Gene3D" id="3.90.1720.10">
    <property type="entry name" value="endopeptidase domain like (from Nostoc punctiforme)"/>
    <property type="match status" value="1"/>
</dbReference>
<evidence type="ECO:0008006" key="3">
    <source>
        <dbReference type="Google" id="ProtNLM"/>
    </source>
</evidence>
<dbReference type="AlphaFoldDB" id="A0AA88HV98"/>
<reference evidence="1" key="1">
    <citation type="submission" date="2023-07" db="EMBL/GenBank/DDBJ databases">
        <title>Chromosome-level genome assembly of Artemia franciscana.</title>
        <authorList>
            <person name="Jo E."/>
        </authorList>
    </citation>
    <scope>NUCLEOTIDE SEQUENCE</scope>
    <source>
        <tissue evidence="1">Whole body</tissue>
    </source>
</reference>
<dbReference type="EMBL" id="JAVRJZ010000016">
    <property type="protein sequence ID" value="KAK2711307.1"/>
    <property type="molecule type" value="Genomic_DNA"/>
</dbReference>
<gene>
    <name evidence="1" type="ORF">QYM36_012482</name>
</gene>
<keyword evidence="2" id="KW-1185">Reference proteome</keyword>